<dbReference type="RefSeq" id="WP_382318551.1">
    <property type="nucleotide sequence ID" value="NZ_JBHUFD010000019.1"/>
</dbReference>
<accession>A0ABW4R1J5</accession>
<reference evidence="2" key="1">
    <citation type="journal article" date="2019" name="Int. J. Syst. Evol. Microbiol.">
        <title>The Global Catalogue of Microorganisms (GCM) 10K type strain sequencing project: providing services to taxonomists for standard genome sequencing and annotation.</title>
        <authorList>
            <consortium name="The Broad Institute Genomics Platform"/>
            <consortium name="The Broad Institute Genome Sequencing Center for Infectious Disease"/>
            <person name="Wu L."/>
            <person name="Ma J."/>
        </authorList>
    </citation>
    <scope>NUCLEOTIDE SEQUENCE [LARGE SCALE GENOMIC DNA]</scope>
    <source>
        <strain evidence="2">CGMCC 1.15795</strain>
    </source>
</reference>
<keyword evidence="2" id="KW-1185">Reference proteome</keyword>
<sequence>MTTLRQPALHDLIEAAYVLFAPYTLGATFCVCKACCVSDAQEQALLRTPLRHVSWQVLSDGLFVLAQDHSDQERWEMKHFLPRVLELATQFEFPVHSVEITFSRLDLDQPAHWPAAERQLLATFARTYFEACLTLNPLPEGNQLTDILLMFGLAHFELTPLLHSWATANSPTSLAHLADLLLDELDDTPPKALKLRNPFSTPHVDQQLRAWLSDQDVRATLVAQVEQALLHQQVPDEEATRLSWAYDVLTHGLSPTQPIASATVPPNQKGG</sequence>
<protein>
    <submittedName>
        <fullName evidence="1">Uncharacterized protein</fullName>
    </submittedName>
</protein>
<name>A0ABW4R1J5_9BACT</name>
<gene>
    <name evidence="1" type="ORF">ACFSDX_24645</name>
</gene>
<dbReference type="Proteomes" id="UP001597197">
    <property type="component" value="Unassembled WGS sequence"/>
</dbReference>
<dbReference type="EMBL" id="JBHUFD010000019">
    <property type="protein sequence ID" value="MFD1875644.1"/>
    <property type="molecule type" value="Genomic_DNA"/>
</dbReference>
<organism evidence="1 2">
    <name type="scientific">Hymenobacter bucti</name>
    <dbReference type="NCBI Taxonomy" id="1844114"/>
    <lineage>
        <taxon>Bacteria</taxon>
        <taxon>Pseudomonadati</taxon>
        <taxon>Bacteroidota</taxon>
        <taxon>Cytophagia</taxon>
        <taxon>Cytophagales</taxon>
        <taxon>Hymenobacteraceae</taxon>
        <taxon>Hymenobacter</taxon>
    </lineage>
</organism>
<evidence type="ECO:0000313" key="1">
    <source>
        <dbReference type="EMBL" id="MFD1875644.1"/>
    </source>
</evidence>
<evidence type="ECO:0000313" key="2">
    <source>
        <dbReference type="Proteomes" id="UP001597197"/>
    </source>
</evidence>
<proteinExistence type="predicted"/>
<comment type="caution">
    <text evidence="1">The sequence shown here is derived from an EMBL/GenBank/DDBJ whole genome shotgun (WGS) entry which is preliminary data.</text>
</comment>